<evidence type="ECO:0000256" key="4">
    <source>
        <dbReference type="ARBA" id="ARBA00022553"/>
    </source>
</evidence>
<feature type="region of interest" description="Disordered" evidence="16">
    <location>
        <begin position="204"/>
        <end position="246"/>
    </location>
</feature>
<dbReference type="Pfam" id="PF00069">
    <property type="entry name" value="Pkinase"/>
    <property type="match status" value="1"/>
</dbReference>
<dbReference type="GO" id="GO:0031032">
    <property type="term" value="P:actomyosin structure organization"/>
    <property type="evidence" value="ECO:0007669"/>
    <property type="project" value="TreeGrafter"/>
</dbReference>
<dbReference type="InterPro" id="IPR000961">
    <property type="entry name" value="AGC-kinase_C"/>
</dbReference>
<dbReference type="InterPro" id="IPR000719">
    <property type="entry name" value="Prot_kinase_dom"/>
</dbReference>
<protein>
    <recommendedName>
        <fullName evidence="2">non-specific serine/threonine protein kinase</fullName>
        <ecNumber evidence="2">2.7.11.1</ecNumber>
    </recommendedName>
</protein>
<dbReference type="GO" id="GO:0005524">
    <property type="term" value="F:ATP binding"/>
    <property type="evidence" value="ECO:0007669"/>
    <property type="project" value="UniProtKB-KW"/>
</dbReference>
<evidence type="ECO:0000259" key="18">
    <source>
        <dbReference type="PROSITE" id="PS50081"/>
    </source>
</evidence>
<evidence type="ECO:0000256" key="13">
    <source>
        <dbReference type="ARBA" id="ARBA00047899"/>
    </source>
</evidence>
<dbReference type="PANTHER" id="PTHR22988">
    <property type="entry name" value="MYOTONIC DYSTROPHY S/T KINASE-RELATED"/>
    <property type="match status" value="1"/>
</dbReference>
<dbReference type="Pfam" id="PF15796">
    <property type="entry name" value="KELK"/>
    <property type="match status" value="1"/>
</dbReference>
<dbReference type="Pfam" id="PF25346">
    <property type="entry name" value="PH_MRCK"/>
    <property type="match status" value="1"/>
</dbReference>
<evidence type="ECO:0000256" key="5">
    <source>
        <dbReference type="ARBA" id="ARBA00022679"/>
    </source>
</evidence>
<dbReference type="Gene3D" id="2.30.29.30">
    <property type="entry name" value="Pleckstrin-homology domain (PH domain)/Phosphotyrosine-binding domain (PTB)"/>
    <property type="match status" value="1"/>
</dbReference>
<feature type="domain" description="CRIB" evidence="19">
    <location>
        <begin position="1339"/>
        <end position="1352"/>
    </location>
</feature>
<evidence type="ECO:0000313" key="22">
    <source>
        <dbReference type="Ensembl" id="ENSCSAVP00000011942.1"/>
    </source>
</evidence>
<dbReference type="GO" id="GO:0008270">
    <property type="term" value="F:zinc ion binding"/>
    <property type="evidence" value="ECO:0007669"/>
    <property type="project" value="UniProtKB-KW"/>
</dbReference>
<feature type="domain" description="AGC-kinase C-terminal" evidence="21">
    <location>
        <begin position="194"/>
        <end position="269"/>
    </location>
</feature>
<dbReference type="GO" id="GO:0005856">
    <property type="term" value="C:cytoskeleton"/>
    <property type="evidence" value="ECO:0007669"/>
    <property type="project" value="TreeGrafter"/>
</dbReference>
<dbReference type="InterPro" id="IPR017892">
    <property type="entry name" value="Pkinase_C"/>
</dbReference>
<dbReference type="Gene3D" id="3.30.200.20">
    <property type="entry name" value="Phosphorylase Kinase, domain 1"/>
    <property type="match status" value="1"/>
</dbReference>
<dbReference type="Gene3D" id="3.30.60.20">
    <property type="match status" value="1"/>
</dbReference>
<dbReference type="SUPFAM" id="SSF56112">
    <property type="entry name" value="Protein kinase-like (PK-like)"/>
    <property type="match status" value="1"/>
</dbReference>
<reference evidence="22" key="2">
    <citation type="submission" date="2025-08" db="UniProtKB">
        <authorList>
            <consortium name="Ensembl"/>
        </authorList>
    </citation>
    <scope>IDENTIFICATION</scope>
</reference>
<feature type="region of interest" description="Disordered" evidence="16">
    <location>
        <begin position="441"/>
        <end position="467"/>
    </location>
</feature>
<dbReference type="InterPro" id="IPR046349">
    <property type="entry name" value="C1-like_sf"/>
</dbReference>
<dbReference type="PROSITE" id="PS50108">
    <property type="entry name" value="CRIB"/>
    <property type="match status" value="1"/>
</dbReference>
<keyword evidence="9" id="KW-0418">Kinase</keyword>
<dbReference type="FunFam" id="3.30.60.20:FF:000005">
    <property type="entry name" value="Non-specific serine/threonine protein kinase"/>
    <property type="match status" value="1"/>
</dbReference>
<evidence type="ECO:0000259" key="19">
    <source>
        <dbReference type="PROSITE" id="PS50108"/>
    </source>
</evidence>
<dbReference type="GO" id="GO:0004674">
    <property type="term" value="F:protein serine/threonine kinase activity"/>
    <property type="evidence" value="ECO:0007669"/>
    <property type="project" value="UniProtKB-KW"/>
</dbReference>
<dbReference type="InterPro" id="IPR011993">
    <property type="entry name" value="PH-like_dom_sf"/>
</dbReference>
<dbReference type="InterPro" id="IPR050839">
    <property type="entry name" value="Rho-assoc_Ser/Thr_Kinase"/>
</dbReference>
<evidence type="ECO:0000256" key="2">
    <source>
        <dbReference type="ARBA" id="ARBA00012513"/>
    </source>
</evidence>
<dbReference type="CDD" id="cd00132">
    <property type="entry name" value="CRIB"/>
    <property type="match status" value="1"/>
</dbReference>
<dbReference type="PANTHER" id="PTHR22988:SF66">
    <property type="entry name" value="SERINE_THREONINE-PROTEIN KINASE GENGHIS KHAN"/>
    <property type="match status" value="1"/>
</dbReference>
<evidence type="ECO:0000256" key="6">
    <source>
        <dbReference type="ARBA" id="ARBA00022723"/>
    </source>
</evidence>
<keyword evidence="6" id="KW-0479">Metal-binding</keyword>
<dbReference type="Pfam" id="PF00433">
    <property type="entry name" value="Pkinase_C"/>
    <property type="match status" value="1"/>
</dbReference>
<comment type="similarity">
    <text evidence="1">Belongs to the protein kinase superfamily. AGC Ser/Thr protein kinase family. DMPK subfamily.</text>
</comment>
<dbReference type="InterPro" id="IPR031597">
    <property type="entry name" value="KELK"/>
</dbReference>
<dbReference type="SUPFAM" id="SSF50729">
    <property type="entry name" value="PH domain-like"/>
    <property type="match status" value="1"/>
</dbReference>
<dbReference type="FunFam" id="1.10.510.10:FF:000014">
    <property type="entry name" value="Non-specific serine/threonine protein kinase"/>
    <property type="match status" value="1"/>
</dbReference>
<feature type="compositionally biased region" description="Polar residues" evidence="16">
    <location>
        <begin position="204"/>
        <end position="221"/>
    </location>
</feature>
<dbReference type="PROSITE" id="PS00108">
    <property type="entry name" value="PROTEIN_KINASE_ST"/>
    <property type="match status" value="1"/>
</dbReference>
<keyword evidence="12 15" id="KW-0175">Coiled coil</keyword>
<evidence type="ECO:0000256" key="11">
    <source>
        <dbReference type="ARBA" id="ARBA00022840"/>
    </source>
</evidence>
<dbReference type="Pfam" id="PF00780">
    <property type="entry name" value="CNH"/>
    <property type="match status" value="1"/>
</dbReference>
<dbReference type="InterPro" id="IPR001180">
    <property type="entry name" value="CNH_dom"/>
</dbReference>
<dbReference type="Ensembl" id="ENSCSAVT00000012080.1">
    <property type="protein sequence ID" value="ENSCSAVP00000011942.1"/>
    <property type="gene ID" value="ENSCSAVG00000007013.1"/>
</dbReference>
<dbReference type="GeneTree" id="ENSGT01030000234517"/>
<dbReference type="SMART" id="SM00133">
    <property type="entry name" value="S_TK_X"/>
    <property type="match status" value="1"/>
</dbReference>
<feature type="domain" description="CNH" evidence="20">
    <location>
        <begin position="1010"/>
        <end position="1286"/>
    </location>
</feature>
<evidence type="ECO:0000256" key="3">
    <source>
        <dbReference type="ARBA" id="ARBA00022527"/>
    </source>
</evidence>
<evidence type="ECO:0000313" key="23">
    <source>
        <dbReference type="Proteomes" id="UP000007875"/>
    </source>
</evidence>
<dbReference type="eggNOG" id="KOG0612">
    <property type="taxonomic scope" value="Eukaryota"/>
</dbReference>
<dbReference type="SMART" id="SM00220">
    <property type="entry name" value="S_TKc"/>
    <property type="match status" value="1"/>
</dbReference>
<evidence type="ECO:0000256" key="10">
    <source>
        <dbReference type="ARBA" id="ARBA00022833"/>
    </source>
</evidence>
<feature type="domain" description="Protein kinase" evidence="17">
    <location>
        <begin position="1"/>
        <end position="193"/>
    </location>
</feature>
<evidence type="ECO:0000256" key="7">
    <source>
        <dbReference type="ARBA" id="ARBA00022741"/>
    </source>
</evidence>
<dbReference type="InterPro" id="IPR057529">
    <property type="entry name" value="MRCK/ROCK_PH"/>
</dbReference>
<keyword evidence="11" id="KW-0067">ATP-binding</keyword>
<dbReference type="PROSITE" id="PS00479">
    <property type="entry name" value="ZF_DAG_PE_1"/>
    <property type="match status" value="1"/>
</dbReference>
<keyword evidence="7" id="KW-0547">Nucleotide-binding</keyword>
<dbReference type="Pfam" id="PF00130">
    <property type="entry name" value="C1_1"/>
    <property type="match status" value="1"/>
</dbReference>
<evidence type="ECO:0000256" key="14">
    <source>
        <dbReference type="ARBA" id="ARBA00048679"/>
    </source>
</evidence>
<accession>H2Z2Y0</accession>
<comment type="catalytic activity">
    <reaction evidence="13">
        <text>L-threonyl-[protein] + ATP = O-phospho-L-threonyl-[protein] + ADP + H(+)</text>
        <dbReference type="Rhea" id="RHEA:46608"/>
        <dbReference type="Rhea" id="RHEA-COMP:11060"/>
        <dbReference type="Rhea" id="RHEA-COMP:11605"/>
        <dbReference type="ChEBI" id="CHEBI:15378"/>
        <dbReference type="ChEBI" id="CHEBI:30013"/>
        <dbReference type="ChEBI" id="CHEBI:30616"/>
        <dbReference type="ChEBI" id="CHEBI:61977"/>
        <dbReference type="ChEBI" id="CHEBI:456216"/>
        <dbReference type="EC" id="2.7.11.1"/>
    </reaction>
</comment>
<sequence>YLVMDYYVGGDLLTLLSKFDDRLPEDMARFYIAEMVLAIDSIHKLNYVHRDIKPDNVLLDVNGHIRLADFGSCLKLQKDGKVQSNVAVGTPDYISPEILQAMEDGKGRYGSECDWWSLGVCMYEMFFGETPFYAESLVDTYGKIMNHREKFRYPSQFGEVSDHAKDLMSRLVCDASERLGANGVSDFKEHPFFKGIDWENLTNMSPPYQPEFSSPTDTSNFDVDDMDLKPASTDTQPPPPRSAHSAFSANHLPFIGFTFTLNSARLSSLVDGSGAKNSSEMNKATGDHSSVQTYELTPTNDIKTNVHQKLKALERTNRHLKQDRDETHRELVEVRERGKEQTRQLRDAHAQRRLAMEEFTDINDRYTDVQSQKNKLGRHLREKEEEIDLMSNKLDQMRQDLRKSEKEKKRFEEDAEKYKEDLVKQTNLRIAMSERLKSLEEENQLKKKDSTSEVDGMDMNNSYGKHEEEIERLQKQLDSMELSKRESLHVIEVKRVKQESRESESRNISLQREIMILKDKVEKVRRESNQELQESLKETRQKHERQTKILSDNNAALQSEIERMSSELEKLNQQNRMLDEEVREAKDRRESIKQWETQVAEIIQWVSDEKDARGYLQALAGKMTDEMDHLKHASARTNTMDKWQTQRRQKVDRQAILELQSNLQSEIQAKQNISEELTRATESSLVLEKSKYATPFQRKLNLLINPRFKNMSNLSQKFKKTFHLLIYPNNLILNRCQIYPNHPIKSGQSMPLDQIFTPHWGELDEEEHSYMTDTPRSPATDESRSHAIEAAHKPNAHRFVVKTFSSPVKCNHCSSLMVGLIRQGTTCDVCSFSCHVSCAQKAPAVCPIPPDQAKRLAGIDPHRGIGTVYEGYVRVSPAVFYVNYGSLGQLAVVCDFKLFLYDMSDGGRGITSQPSVIASQVIDMRDEQFDVLSVTEADVIHANKKDIPCIFRVSDGGGRIFFLLLAESESAKNKWVGALTEVHRILKKHQLRDKSIYRPLEAYDPTLPMIKTAMSAAIIDEDRIALGTEEGLFVLEFRTDEIVKVGDAKKIYAIEVIPQEDLIAVISGRNRHIRLHPISALDTPDVDAIKIEESKGCTALTSGPYRQGSTTCLCVSVKRWVVAHLFVYEMNSTKTRHKKIRNIMLPSPAQWLSVINERLCAGYVSGFALFSIQGNENTTPLMYYDDNSLAFLYQPAVDALCAVVVSSKECLLCFSTCGVYVSWDGRRSRQQELMWPAPPTAIVYNEPYLIVYSENAIDVFDPTSIEWLQTIPLKKVRPLSIDGGLNLACSMEPPKLVYLKDKYEEGDKIILPELLSVGRRQLIRKNKRISLFKRRRELISAPHNFNHVAHMGPGDGIQILKDLP</sequence>
<dbReference type="PROSITE" id="PS50011">
    <property type="entry name" value="PROTEIN_KINASE_DOM"/>
    <property type="match status" value="1"/>
</dbReference>
<evidence type="ECO:0000259" key="20">
    <source>
        <dbReference type="PROSITE" id="PS50219"/>
    </source>
</evidence>
<dbReference type="SMART" id="SM00109">
    <property type="entry name" value="C1"/>
    <property type="match status" value="1"/>
</dbReference>
<evidence type="ECO:0000259" key="17">
    <source>
        <dbReference type="PROSITE" id="PS50011"/>
    </source>
</evidence>
<dbReference type="SMART" id="SM00036">
    <property type="entry name" value="CNH"/>
    <property type="match status" value="1"/>
</dbReference>
<dbReference type="InterPro" id="IPR000095">
    <property type="entry name" value="CRIB_dom"/>
</dbReference>
<keyword evidence="4" id="KW-0597">Phosphoprotein</keyword>
<comment type="catalytic activity">
    <reaction evidence="14">
        <text>L-seryl-[protein] + ATP = O-phospho-L-seryl-[protein] + ADP + H(+)</text>
        <dbReference type="Rhea" id="RHEA:17989"/>
        <dbReference type="Rhea" id="RHEA-COMP:9863"/>
        <dbReference type="Rhea" id="RHEA-COMP:11604"/>
        <dbReference type="ChEBI" id="CHEBI:15378"/>
        <dbReference type="ChEBI" id="CHEBI:29999"/>
        <dbReference type="ChEBI" id="CHEBI:30616"/>
        <dbReference type="ChEBI" id="CHEBI:83421"/>
        <dbReference type="ChEBI" id="CHEBI:456216"/>
        <dbReference type="EC" id="2.7.11.1"/>
    </reaction>
</comment>
<evidence type="ECO:0000256" key="16">
    <source>
        <dbReference type="SAM" id="MobiDB-lite"/>
    </source>
</evidence>
<keyword evidence="10" id="KW-0862">Zinc</keyword>
<dbReference type="InterPro" id="IPR002219">
    <property type="entry name" value="PKC_DAG/PE"/>
</dbReference>
<evidence type="ECO:0000256" key="15">
    <source>
        <dbReference type="SAM" id="Coils"/>
    </source>
</evidence>
<evidence type="ECO:0000259" key="21">
    <source>
        <dbReference type="PROSITE" id="PS51285"/>
    </source>
</evidence>
<evidence type="ECO:0000256" key="1">
    <source>
        <dbReference type="ARBA" id="ARBA00005719"/>
    </source>
</evidence>
<evidence type="ECO:0000256" key="9">
    <source>
        <dbReference type="ARBA" id="ARBA00022777"/>
    </source>
</evidence>
<dbReference type="GO" id="GO:0005737">
    <property type="term" value="C:cytoplasm"/>
    <property type="evidence" value="ECO:0007669"/>
    <property type="project" value="TreeGrafter"/>
</dbReference>
<keyword evidence="23" id="KW-1185">Reference proteome</keyword>
<dbReference type="InParanoid" id="H2Z2Y0"/>
<dbReference type="InterPro" id="IPR008271">
    <property type="entry name" value="Ser/Thr_kinase_AS"/>
</dbReference>
<dbReference type="InterPro" id="IPR011009">
    <property type="entry name" value="Kinase-like_dom_sf"/>
</dbReference>
<keyword evidence="8" id="KW-0863">Zinc-finger</keyword>
<dbReference type="PROSITE" id="PS51285">
    <property type="entry name" value="AGC_KINASE_CTER"/>
    <property type="match status" value="1"/>
</dbReference>
<proteinExistence type="inferred from homology"/>
<dbReference type="STRING" id="51511.ENSCSAVP00000011942"/>
<reference evidence="22" key="3">
    <citation type="submission" date="2025-09" db="UniProtKB">
        <authorList>
            <consortium name="Ensembl"/>
        </authorList>
    </citation>
    <scope>IDENTIFICATION</scope>
</reference>
<keyword evidence="3" id="KW-0723">Serine/threonine-protein kinase</keyword>
<name>H2Z2Y0_CIOSA</name>
<dbReference type="SUPFAM" id="SSF57889">
    <property type="entry name" value="Cysteine-rich domain"/>
    <property type="match status" value="1"/>
</dbReference>
<dbReference type="Gene3D" id="1.10.510.10">
    <property type="entry name" value="Transferase(Phosphotransferase) domain 1"/>
    <property type="match status" value="1"/>
</dbReference>
<evidence type="ECO:0000256" key="12">
    <source>
        <dbReference type="ARBA" id="ARBA00023054"/>
    </source>
</evidence>
<keyword evidence="5" id="KW-0808">Transferase</keyword>
<feature type="coiled-coil region" evidence="15">
    <location>
        <begin position="303"/>
        <end position="337"/>
    </location>
</feature>
<feature type="compositionally biased region" description="Basic and acidic residues" evidence="16">
    <location>
        <begin position="441"/>
        <end position="451"/>
    </location>
</feature>
<dbReference type="EC" id="2.7.11.1" evidence="2"/>
<feature type="domain" description="Phorbol-ester/DAG-type" evidence="18">
    <location>
        <begin position="796"/>
        <end position="846"/>
    </location>
</feature>
<dbReference type="Proteomes" id="UP000007875">
    <property type="component" value="Unassembled WGS sequence"/>
</dbReference>
<organism evidence="22 23">
    <name type="scientific">Ciona savignyi</name>
    <name type="common">Pacific transparent sea squirt</name>
    <dbReference type="NCBI Taxonomy" id="51511"/>
    <lineage>
        <taxon>Eukaryota</taxon>
        <taxon>Metazoa</taxon>
        <taxon>Chordata</taxon>
        <taxon>Tunicata</taxon>
        <taxon>Ascidiacea</taxon>
        <taxon>Phlebobranchia</taxon>
        <taxon>Cionidae</taxon>
        <taxon>Ciona</taxon>
    </lineage>
</organism>
<evidence type="ECO:0000256" key="8">
    <source>
        <dbReference type="ARBA" id="ARBA00022771"/>
    </source>
</evidence>
<reference evidence="23" key="1">
    <citation type="submission" date="2003-08" db="EMBL/GenBank/DDBJ databases">
        <authorList>
            <person name="Birren B."/>
            <person name="Nusbaum C."/>
            <person name="Abebe A."/>
            <person name="Abouelleil A."/>
            <person name="Adekoya E."/>
            <person name="Ait-zahra M."/>
            <person name="Allen N."/>
            <person name="Allen T."/>
            <person name="An P."/>
            <person name="Anderson M."/>
            <person name="Anderson S."/>
            <person name="Arachchi H."/>
            <person name="Armbruster J."/>
            <person name="Bachantsang P."/>
            <person name="Baldwin J."/>
            <person name="Barry A."/>
            <person name="Bayul T."/>
            <person name="Blitshsteyn B."/>
            <person name="Bloom T."/>
            <person name="Blye J."/>
            <person name="Boguslavskiy L."/>
            <person name="Borowsky M."/>
            <person name="Boukhgalter B."/>
            <person name="Brunache A."/>
            <person name="Butler J."/>
            <person name="Calixte N."/>
            <person name="Calvo S."/>
            <person name="Camarata J."/>
            <person name="Campo K."/>
            <person name="Chang J."/>
            <person name="Cheshatsang Y."/>
            <person name="Citroen M."/>
            <person name="Collymore A."/>
            <person name="Considine T."/>
            <person name="Cook A."/>
            <person name="Cooke P."/>
            <person name="Corum B."/>
            <person name="Cuomo C."/>
            <person name="David R."/>
            <person name="Dawoe T."/>
            <person name="Degray S."/>
            <person name="Dodge S."/>
            <person name="Dooley K."/>
            <person name="Dorje P."/>
            <person name="Dorjee K."/>
            <person name="Dorris L."/>
            <person name="Duffey N."/>
            <person name="Dupes A."/>
            <person name="Elkins T."/>
            <person name="Engels R."/>
            <person name="Erickson J."/>
            <person name="Farina A."/>
            <person name="Faro S."/>
            <person name="Ferreira P."/>
            <person name="Fischer H."/>
            <person name="Fitzgerald M."/>
            <person name="Foley K."/>
            <person name="Gage D."/>
            <person name="Galagan J."/>
            <person name="Gearin G."/>
            <person name="Gnerre S."/>
            <person name="Gnirke A."/>
            <person name="Goyette A."/>
            <person name="Graham J."/>
            <person name="Grandbois E."/>
            <person name="Gyaltsen K."/>
            <person name="Hafez N."/>
            <person name="Hagopian D."/>
            <person name="Hagos B."/>
            <person name="Hall J."/>
            <person name="Hatcher B."/>
            <person name="Heller A."/>
            <person name="Higgins H."/>
            <person name="Honan T."/>
            <person name="Horn A."/>
            <person name="Houde N."/>
            <person name="Hughes L."/>
            <person name="Hulme W."/>
            <person name="Husby E."/>
            <person name="Iliev I."/>
            <person name="Jaffe D."/>
            <person name="Jones C."/>
            <person name="Kamal M."/>
            <person name="Kamat A."/>
            <person name="Kamvysselis M."/>
            <person name="Karlsson E."/>
            <person name="Kells C."/>
            <person name="Kieu A."/>
            <person name="Kisner P."/>
            <person name="Kodira C."/>
            <person name="Kulbokas E."/>
            <person name="Labutti K."/>
            <person name="Lama D."/>
            <person name="Landers T."/>
            <person name="Leger J."/>
            <person name="Levine S."/>
            <person name="Lewis D."/>
            <person name="Lewis T."/>
            <person name="Lindblad-toh K."/>
            <person name="Liu X."/>
            <person name="Lokyitsang T."/>
            <person name="Lokyitsang Y."/>
            <person name="Lucien O."/>
            <person name="Lui A."/>
            <person name="Ma L.J."/>
            <person name="Mabbitt R."/>
            <person name="Macdonald J."/>
            <person name="Maclean C."/>
            <person name="Major J."/>
            <person name="Manning J."/>
            <person name="Marabella R."/>
            <person name="Maru K."/>
            <person name="Matthews C."/>
            <person name="Mauceli E."/>
            <person name="Mccarthy M."/>
            <person name="Mcdonough S."/>
            <person name="Mcghee T."/>
            <person name="Meldrim J."/>
            <person name="Meneus L."/>
            <person name="Mesirov J."/>
            <person name="Mihalev A."/>
            <person name="Mihova T."/>
            <person name="Mikkelsen T."/>
            <person name="Mlenga V."/>
            <person name="Moru K."/>
            <person name="Mozes J."/>
            <person name="Mulrain L."/>
            <person name="Munson G."/>
            <person name="Naylor J."/>
            <person name="Newes C."/>
            <person name="Nguyen C."/>
            <person name="Nguyen N."/>
            <person name="Nguyen T."/>
            <person name="Nicol R."/>
            <person name="Nielsen C."/>
            <person name="Nizzari M."/>
            <person name="Norbu C."/>
            <person name="Norbu N."/>
            <person name="O'donnell P."/>
            <person name="Okoawo O."/>
            <person name="O'leary S."/>
            <person name="Omotosho B."/>
            <person name="O'neill K."/>
            <person name="Osman S."/>
            <person name="Parker S."/>
            <person name="Perrin D."/>
            <person name="Phunkhang P."/>
            <person name="Piqani B."/>
            <person name="Purcell S."/>
            <person name="Rachupka T."/>
            <person name="Ramasamy U."/>
            <person name="Rameau R."/>
            <person name="Ray V."/>
            <person name="Raymond C."/>
            <person name="Retta R."/>
            <person name="Richardson S."/>
            <person name="Rise C."/>
            <person name="Rodriguez J."/>
            <person name="Rogers J."/>
            <person name="Rogov P."/>
            <person name="Rutman M."/>
            <person name="Schupbach R."/>
            <person name="Seaman C."/>
            <person name="Settipalli S."/>
            <person name="Sharpe T."/>
            <person name="Sheridan J."/>
            <person name="Sherpa N."/>
            <person name="Shi J."/>
            <person name="Smirnov S."/>
            <person name="Smith C."/>
            <person name="Sougnez C."/>
            <person name="Spencer B."/>
            <person name="Stalker J."/>
            <person name="Stange-thomann N."/>
            <person name="Stavropoulos S."/>
            <person name="Stetson K."/>
            <person name="Stone C."/>
            <person name="Stone S."/>
            <person name="Stubbs M."/>
            <person name="Talamas J."/>
            <person name="Tchuinga P."/>
            <person name="Tenzing P."/>
            <person name="Tesfaye S."/>
            <person name="Theodore J."/>
            <person name="Thoulutsang Y."/>
            <person name="Topham K."/>
            <person name="Towey S."/>
            <person name="Tsamla T."/>
            <person name="Tsomo N."/>
            <person name="Vallee D."/>
            <person name="Vassiliev H."/>
            <person name="Venkataraman V."/>
            <person name="Vinson J."/>
            <person name="Vo A."/>
            <person name="Wade C."/>
            <person name="Wang S."/>
            <person name="Wangchuk T."/>
            <person name="Wangdi T."/>
            <person name="Whittaker C."/>
            <person name="Wilkinson J."/>
            <person name="Wu Y."/>
            <person name="Wyman D."/>
            <person name="Yadav S."/>
            <person name="Yang S."/>
            <person name="Yang X."/>
            <person name="Yeager S."/>
            <person name="Yee E."/>
            <person name="Young G."/>
            <person name="Zainoun J."/>
            <person name="Zembeck L."/>
            <person name="Zimmer A."/>
            <person name="Zody M."/>
            <person name="Lander E."/>
        </authorList>
    </citation>
    <scope>NUCLEOTIDE SEQUENCE [LARGE SCALE GENOMIC DNA]</scope>
</reference>
<dbReference type="PROSITE" id="PS50219">
    <property type="entry name" value="CNH"/>
    <property type="match status" value="1"/>
</dbReference>
<dbReference type="PROSITE" id="PS50081">
    <property type="entry name" value="ZF_DAG_PE_2"/>
    <property type="match status" value="1"/>
</dbReference>